<dbReference type="GO" id="GO:0005524">
    <property type="term" value="F:ATP binding"/>
    <property type="evidence" value="ECO:0007669"/>
    <property type="project" value="UniProtKB-UniRule"/>
</dbReference>
<accession>A0A6B2LCX5</accession>
<sequence length="258" mass="28658">MVIGPELGRGVFGQVFKGTLRGSVVAVKQLKDKLKDLTQFETEITIMTKIRHPNVVLFMGASFDPPLIVTEYLEGGDLHETITSYHAKLENRDLIPMADAVKLAVGIAKGMSWLHQSIPPIIHKDLKPKNVMIDSHGTPKIIDFGLSEIQTQREIEKKKIAGSASWMAPEMLKGDVYTEKLDVYAFGIMIWQLFTGSIKVYDTTKYDGLQANVAFQAFINDICDQRVGPSYAAAHPKLFESQPPPSCAHRRVLLGPQP</sequence>
<evidence type="ECO:0000313" key="8">
    <source>
        <dbReference type="EMBL" id="NDV34750.1"/>
    </source>
</evidence>
<name>A0A6B2LCX5_9EUKA</name>
<evidence type="ECO:0000256" key="4">
    <source>
        <dbReference type="ARBA" id="ARBA00022840"/>
    </source>
</evidence>
<dbReference type="InterPro" id="IPR017441">
    <property type="entry name" value="Protein_kinase_ATP_BS"/>
</dbReference>
<proteinExistence type="inferred from homology"/>
<keyword evidence="4 5" id="KW-0067">ATP-binding</keyword>
<feature type="binding site" evidence="5">
    <location>
        <position position="28"/>
    </location>
    <ligand>
        <name>ATP</name>
        <dbReference type="ChEBI" id="CHEBI:30616"/>
    </ligand>
</feature>
<dbReference type="PROSITE" id="PS00107">
    <property type="entry name" value="PROTEIN_KINASE_ATP"/>
    <property type="match status" value="1"/>
</dbReference>
<dbReference type="PROSITE" id="PS50011">
    <property type="entry name" value="PROTEIN_KINASE_DOM"/>
    <property type="match status" value="1"/>
</dbReference>
<dbReference type="InterPro" id="IPR000719">
    <property type="entry name" value="Prot_kinase_dom"/>
</dbReference>
<dbReference type="InterPro" id="IPR051681">
    <property type="entry name" value="Ser/Thr_Kinases-Pseudokinases"/>
</dbReference>
<dbReference type="Gene3D" id="3.30.200.20">
    <property type="entry name" value="Phosphorylase Kinase, domain 1"/>
    <property type="match status" value="1"/>
</dbReference>
<dbReference type="PANTHER" id="PTHR44329">
    <property type="entry name" value="SERINE/THREONINE-PROTEIN KINASE TNNI3K-RELATED"/>
    <property type="match status" value="1"/>
</dbReference>
<keyword evidence="3" id="KW-0418">Kinase</keyword>
<evidence type="ECO:0000256" key="3">
    <source>
        <dbReference type="ARBA" id="ARBA00022777"/>
    </source>
</evidence>
<evidence type="ECO:0000256" key="2">
    <source>
        <dbReference type="ARBA" id="ARBA00022741"/>
    </source>
</evidence>
<dbReference type="SUPFAM" id="SSF56112">
    <property type="entry name" value="Protein kinase-like (PK-like)"/>
    <property type="match status" value="1"/>
</dbReference>
<dbReference type="InterPro" id="IPR011009">
    <property type="entry name" value="Kinase-like_dom_sf"/>
</dbReference>
<feature type="domain" description="Protein kinase" evidence="7">
    <location>
        <begin position="1"/>
        <end position="258"/>
    </location>
</feature>
<dbReference type="GO" id="GO:0004674">
    <property type="term" value="F:protein serine/threonine kinase activity"/>
    <property type="evidence" value="ECO:0007669"/>
    <property type="project" value="UniProtKB-KW"/>
</dbReference>
<dbReference type="Gene3D" id="1.10.510.10">
    <property type="entry name" value="Transferase(Phosphotransferase) domain 1"/>
    <property type="match status" value="1"/>
</dbReference>
<keyword evidence="2 5" id="KW-0547">Nucleotide-binding</keyword>
<evidence type="ECO:0000256" key="1">
    <source>
        <dbReference type="ARBA" id="ARBA00022527"/>
    </source>
</evidence>
<dbReference type="SMART" id="SM00220">
    <property type="entry name" value="S_TKc"/>
    <property type="match status" value="1"/>
</dbReference>
<dbReference type="InterPro" id="IPR001245">
    <property type="entry name" value="Ser-Thr/Tyr_kinase_cat_dom"/>
</dbReference>
<dbReference type="EMBL" id="GIBP01005781">
    <property type="protein sequence ID" value="NDV34750.1"/>
    <property type="molecule type" value="Transcribed_RNA"/>
</dbReference>
<dbReference type="InterPro" id="IPR008271">
    <property type="entry name" value="Ser/Thr_kinase_AS"/>
</dbReference>
<dbReference type="Pfam" id="PF07714">
    <property type="entry name" value="PK_Tyr_Ser-Thr"/>
    <property type="match status" value="1"/>
</dbReference>
<dbReference type="PROSITE" id="PS00108">
    <property type="entry name" value="PROTEIN_KINASE_ST"/>
    <property type="match status" value="1"/>
</dbReference>
<evidence type="ECO:0000259" key="7">
    <source>
        <dbReference type="PROSITE" id="PS50011"/>
    </source>
</evidence>
<keyword evidence="3" id="KW-0808">Transferase</keyword>
<dbReference type="PANTHER" id="PTHR44329:SF298">
    <property type="entry name" value="MIXED LINEAGE KINASE DOMAIN-LIKE PROTEIN"/>
    <property type="match status" value="1"/>
</dbReference>
<evidence type="ECO:0000256" key="6">
    <source>
        <dbReference type="RuleBase" id="RU000304"/>
    </source>
</evidence>
<keyword evidence="1 6" id="KW-0723">Serine/threonine-protein kinase</keyword>
<dbReference type="AlphaFoldDB" id="A0A6B2LCX5"/>
<comment type="similarity">
    <text evidence="6">Belongs to the protein kinase superfamily.</text>
</comment>
<evidence type="ECO:0000256" key="5">
    <source>
        <dbReference type="PROSITE-ProRule" id="PRU10141"/>
    </source>
</evidence>
<protein>
    <recommendedName>
        <fullName evidence="7">Protein kinase domain-containing protein</fullName>
    </recommendedName>
</protein>
<organism evidence="8">
    <name type="scientific">Arcella intermedia</name>
    <dbReference type="NCBI Taxonomy" id="1963864"/>
    <lineage>
        <taxon>Eukaryota</taxon>
        <taxon>Amoebozoa</taxon>
        <taxon>Tubulinea</taxon>
        <taxon>Elardia</taxon>
        <taxon>Arcellinida</taxon>
        <taxon>Sphaerothecina</taxon>
        <taxon>Arcellidae</taxon>
        <taxon>Arcella</taxon>
    </lineage>
</organism>
<reference evidence="8" key="1">
    <citation type="journal article" date="2020" name="J. Eukaryot. Microbiol.">
        <title>De novo Sequencing, Assembly and Annotation of the Transcriptome for the Free-Living Testate Amoeba Arcella intermedia.</title>
        <authorList>
            <person name="Ribeiro G.M."/>
            <person name="Porfirio-Sousa A.L."/>
            <person name="Maurer-Alcala X.X."/>
            <person name="Katz L.A."/>
            <person name="Lahr D.J.G."/>
        </authorList>
    </citation>
    <scope>NUCLEOTIDE SEQUENCE</scope>
</reference>